<accession>A0ABV1MS12</accession>
<name>A0ABV1MS12_9BACI</name>
<reference evidence="1 2" key="1">
    <citation type="submission" date="2024-06" db="EMBL/GenBank/DDBJ databases">
        <title>Lysinibacillus zambalefons sp. nov., a Novel Firmicute Isolated from the Poon Bato Zambales Hyperalkaline Spring.</title>
        <authorList>
            <person name="Aja J.A."/>
            <person name="Lazaro J.E.H."/>
            <person name="Llorin L.D."/>
            <person name="Lim K.R."/>
            <person name="Teodosio J."/>
            <person name="Dalisay D.S."/>
        </authorList>
    </citation>
    <scope>NUCLEOTIDE SEQUENCE [LARGE SCALE GENOMIC DNA]</scope>
    <source>
        <strain evidence="1 2">M3</strain>
    </source>
</reference>
<evidence type="ECO:0008006" key="3">
    <source>
        <dbReference type="Google" id="ProtNLM"/>
    </source>
</evidence>
<protein>
    <recommendedName>
        <fullName evidence="3">DUF5659 domain-containing protein</fullName>
    </recommendedName>
</protein>
<comment type="caution">
    <text evidence="1">The sequence shown here is derived from an EMBL/GenBank/DDBJ whole genome shotgun (WGS) entry which is preliminary data.</text>
</comment>
<proteinExistence type="predicted"/>
<dbReference type="EMBL" id="JBEGDG010000007">
    <property type="protein sequence ID" value="MEQ6355290.1"/>
    <property type="molecule type" value="Genomic_DNA"/>
</dbReference>
<keyword evidence="2" id="KW-1185">Reference proteome</keyword>
<gene>
    <name evidence="1" type="ORF">ABNX05_11730</name>
</gene>
<organism evidence="1 2">
    <name type="scientific">Lysinibacillus zambalensis</name>
    <dbReference type="NCBI Taxonomy" id="3160866"/>
    <lineage>
        <taxon>Bacteria</taxon>
        <taxon>Bacillati</taxon>
        <taxon>Bacillota</taxon>
        <taxon>Bacilli</taxon>
        <taxon>Bacillales</taxon>
        <taxon>Bacillaceae</taxon>
        <taxon>Lysinibacillus</taxon>
    </lineage>
</organism>
<evidence type="ECO:0000313" key="2">
    <source>
        <dbReference type="Proteomes" id="UP001478862"/>
    </source>
</evidence>
<sequence>MKKDYIVMTQRLAGTLMQNGFVLQKLKPSNKNGIKRNVFIFNESEQLINFIHNYKSTK</sequence>
<dbReference type="Proteomes" id="UP001478862">
    <property type="component" value="Unassembled WGS sequence"/>
</dbReference>
<evidence type="ECO:0000313" key="1">
    <source>
        <dbReference type="EMBL" id="MEQ6355290.1"/>
    </source>
</evidence>